<dbReference type="NCBIfam" id="NF033218">
    <property type="entry name" value="anchor_AmaP"/>
    <property type="match status" value="1"/>
</dbReference>
<dbReference type="Proteomes" id="UP000543804">
    <property type="component" value="Unassembled WGS sequence"/>
</dbReference>
<sequence length="183" mass="19957">MLLALYALATMALTVALAGILVPILPEREWLNEVRYVTGRPEVLAGIVVYFLVGVHLFLCAFATKKTKNSAEVCLLTKASGKVHVSLAAIQSVVLRVARGVPGVCDVAAKISPLRQAKDAEETLLIRLKLTLRPGVSVRETADAVSELVRRELAHVLDMDDVRVEVEVAEISNERLPQRPRVS</sequence>
<name>A0A848BC67_9FIRM</name>
<keyword evidence="1" id="KW-0472">Membrane</keyword>
<reference evidence="2 3" key="1">
    <citation type="submission" date="2020-04" db="EMBL/GenBank/DDBJ databases">
        <authorList>
            <person name="Hitch T.C.A."/>
            <person name="Wylensek D."/>
            <person name="Clavel T."/>
        </authorList>
    </citation>
    <scope>NUCLEOTIDE SEQUENCE [LARGE SCALE GENOMIC DNA]</scope>
    <source>
        <strain evidence="2 3">PG-130-P53-12</strain>
    </source>
</reference>
<proteinExistence type="predicted"/>
<keyword evidence="3" id="KW-1185">Reference proteome</keyword>
<accession>A0A848BC67</accession>
<organism evidence="2 3">
    <name type="scientific">Selenomonas bovis</name>
    <dbReference type="NCBI Taxonomy" id="416586"/>
    <lineage>
        <taxon>Bacteria</taxon>
        <taxon>Bacillati</taxon>
        <taxon>Bacillota</taxon>
        <taxon>Negativicutes</taxon>
        <taxon>Selenomonadales</taxon>
        <taxon>Selenomonadaceae</taxon>
        <taxon>Selenomonas</taxon>
    </lineage>
</organism>
<evidence type="ECO:0000256" key="1">
    <source>
        <dbReference type="SAM" id="Phobius"/>
    </source>
</evidence>
<evidence type="ECO:0000313" key="2">
    <source>
        <dbReference type="EMBL" id="NMD98651.1"/>
    </source>
</evidence>
<feature type="transmembrane region" description="Helical" evidence="1">
    <location>
        <begin position="42"/>
        <end position="62"/>
    </location>
</feature>
<comment type="caution">
    <text evidence="2">The sequence shown here is derived from an EMBL/GenBank/DDBJ whole genome shotgun (WGS) entry which is preliminary data.</text>
</comment>
<dbReference type="EMBL" id="JABAFA010000008">
    <property type="protein sequence ID" value="NMD98651.1"/>
    <property type="molecule type" value="Genomic_DNA"/>
</dbReference>
<keyword evidence="1" id="KW-1133">Transmembrane helix</keyword>
<dbReference type="AlphaFoldDB" id="A0A848BC67"/>
<evidence type="ECO:0000313" key="3">
    <source>
        <dbReference type="Proteomes" id="UP000543804"/>
    </source>
</evidence>
<gene>
    <name evidence="2" type="primary">amaP</name>
    <name evidence="2" type="ORF">HF878_04020</name>
</gene>
<protein>
    <submittedName>
        <fullName evidence="2">Alkaline shock response membrane anchor protein AmaP</fullName>
    </submittedName>
</protein>
<keyword evidence="1" id="KW-0812">Transmembrane</keyword>